<dbReference type="EMBL" id="JH717908">
    <property type="protein sequence ID" value="EWZ30919.1"/>
    <property type="molecule type" value="Genomic_DNA"/>
</dbReference>
<reference evidence="1" key="1">
    <citation type="submission" date="2011-06" db="EMBL/GenBank/DDBJ databases">
        <title>The Genome Sequence of Fusarium oxysporum Fo47.</title>
        <authorList>
            <consortium name="The Broad Institute Genome Sequencing Platform"/>
            <person name="Ma L.-J."/>
            <person name="Gale L.R."/>
            <person name="Schwartz D.C."/>
            <person name="Zhou S."/>
            <person name="Corby-Kistler H."/>
            <person name="Young S.K."/>
            <person name="Zeng Q."/>
            <person name="Gargeya S."/>
            <person name="Fitzgerald M."/>
            <person name="Haas B."/>
            <person name="Abouelleil A."/>
            <person name="Alvarado L."/>
            <person name="Arachchi H.M."/>
            <person name="Berlin A."/>
            <person name="Brown A."/>
            <person name="Chapman S.B."/>
            <person name="Chen Z."/>
            <person name="Dunbar C."/>
            <person name="Freedman E."/>
            <person name="Gearin G."/>
            <person name="Gellesch M."/>
            <person name="Goldberg J."/>
            <person name="Griggs A."/>
            <person name="Gujja S."/>
            <person name="Heiman D."/>
            <person name="Howarth C."/>
            <person name="Larson L."/>
            <person name="Lui A."/>
            <person name="MacDonald P.J.P."/>
            <person name="Mehta T."/>
            <person name="Montmayeur A."/>
            <person name="Murphy C."/>
            <person name="Neiman D."/>
            <person name="Pearson M."/>
            <person name="Priest M."/>
            <person name="Roberts A."/>
            <person name="Saif S."/>
            <person name="Shea T."/>
            <person name="Shenoy N."/>
            <person name="Sisk P."/>
            <person name="Stolte C."/>
            <person name="Sykes S."/>
            <person name="Wortman J."/>
            <person name="Nusbaum C."/>
            <person name="Birren B."/>
        </authorList>
    </citation>
    <scope>NUCLEOTIDE SEQUENCE [LARGE SCALE GENOMIC DNA]</scope>
    <source>
        <strain evidence="1">Fo47</strain>
    </source>
</reference>
<evidence type="ECO:0008006" key="2">
    <source>
        <dbReference type="Google" id="ProtNLM"/>
    </source>
</evidence>
<dbReference type="HOGENOM" id="CLU_029135_0_0_1"/>
<evidence type="ECO:0000313" key="1">
    <source>
        <dbReference type="EMBL" id="EWZ30919.1"/>
    </source>
</evidence>
<dbReference type="VEuPathDB" id="FungiDB:FOZG_15353"/>
<reference evidence="1" key="2">
    <citation type="submission" date="2012-06" db="EMBL/GenBank/DDBJ databases">
        <title>Annotation of the Genome Sequence of Fusarium oxysporum Fo47.</title>
        <authorList>
            <consortium name="The Broad Institute Genomics Platform"/>
            <person name="Ma L.-J."/>
            <person name="Corby-Kistler H."/>
            <person name="Broz K."/>
            <person name="Gale L.R."/>
            <person name="Jonkers W."/>
            <person name="O'Donnell K."/>
            <person name="Ploetz R."/>
            <person name="Steinberg C."/>
            <person name="Schwartz D.C."/>
            <person name="VanEtten H."/>
            <person name="Zhou S."/>
            <person name="Young S.K."/>
            <person name="Zeng Q."/>
            <person name="Gargeya S."/>
            <person name="Fitzgerald M."/>
            <person name="Abouelleil A."/>
            <person name="Alvarado L."/>
            <person name="Chapman S.B."/>
            <person name="Gainer-Dewar J."/>
            <person name="Goldberg J."/>
            <person name="Griggs A."/>
            <person name="Gujja S."/>
            <person name="Hansen M."/>
            <person name="Howarth C."/>
            <person name="Imamovic A."/>
            <person name="Ireland A."/>
            <person name="Larimer J."/>
            <person name="McCowan C."/>
            <person name="Murphy C."/>
            <person name="Pearson M."/>
            <person name="Poon T.W."/>
            <person name="Priest M."/>
            <person name="Roberts A."/>
            <person name="Saif S."/>
            <person name="Shea T."/>
            <person name="Sykes S."/>
            <person name="Wortman J."/>
            <person name="Nusbaum C."/>
            <person name="Birren B."/>
        </authorList>
    </citation>
    <scope>NUCLEOTIDE SEQUENCE</scope>
    <source>
        <strain evidence="1">Fo47</strain>
    </source>
</reference>
<dbReference type="Proteomes" id="UP000030766">
    <property type="component" value="Unassembled WGS sequence"/>
</dbReference>
<gene>
    <name evidence="1" type="ORF">FOZG_15353</name>
</gene>
<dbReference type="AlphaFoldDB" id="W9JKA0"/>
<accession>W9JKA0</accession>
<name>W9JKA0_FUSOX</name>
<proteinExistence type="predicted"/>
<organism evidence="1">
    <name type="scientific">Fusarium oxysporum Fo47</name>
    <dbReference type="NCBI Taxonomy" id="660027"/>
    <lineage>
        <taxon>Eukaryota</taxon>
        <taxon>Fungi</taxon>
        <taxon>Dikarya</taxon>
        <taxon>Ascomycota</taxon>
        <taxon>Pezizomycotina</taxon>
        <taxon>Sordariomycetes</taxon>
        <taxon>Hypocreomycetidae</taxon>
        <taxon>Hypocreales</taxon>
        <taxon>Nectriaceae</taxon>
        <taxon>Fusarium</taxon>
        <taxon>Fusarium oxysporum species complex</taxon>
    </lineage>
</organism>
<sequence length="414" mass="47084">MEGERLLEKLWREPTEESLQCLQCQKLFSGSPLIRIFRIAQAGPGRPGSSALVSTSRGDIILFDRHMDCVVRQQQKTVPEAPEVARYVLDILARIYNGIERPGYEARELWLDYISVPQWSDALWSIILPIMDKLFSTAETTVLYFNDVSANVVNELYKDKRTPERLSSVISVCNSKYFKRIWTAVEFIRSERVRMMISNYTYFPDLDDPASLGEVFKGWKDEVRQYEKVHDLERKVQMGKSQVPWSLVARPERGLMTQGFSSAAKLALEIDGPDVRDSIAALGRTHPGNVSTSMEILEEKNEVNYLQRVLNKLYSSPEIPSWPTDGKDNIKWLGDVLYFSKFRPGDDQTALGDNAARYGTIHCRPHDYTVEFILACQTSIRSQGPPPLKSKDIGSILVAIPTGPGSTIWRRLPF</sequence>
<protein>
    <recommendedName>
        <fullName evidence="2">Heterokaryon incompatibility domain-containing protein</fullName>
    </recommendedName>
</protein>